<dbReference type="GO" id="GO:0016301">
    <property type="term" value="F:kinase activity"/>
    <property type="evidence" value="ECO:0007669"/>
    <property type="project" value="UniProtKB-KW"/>
</dbReference>
<dbReference type="EMBL" id="CP002780">
    <property type="protein sequence ID" value="AEG61157.1"/>
    <property type="molecule type" value="Genomic_DNA"/>
</dbReference>
<dbReference type="eggNOG" id="ENOG5033ZZT">
    <property type="taxonomic scope" value="Bacteria"/>
</dbReference>
<dbReference type="OrthoDB" id="2623666at2"/>
<dbReference type="HOGENOM" id="CLU_2069324_0_0_9"/>
<reference evidence="1 2" key="2">
    <citation type="journal article" date="2012" name="Stand. Genomic Sci.">
        <title>Complete genome sequence of the sulfate-reducing firmicute Desulfotomaculum ruminis type strain (DL(T)).</title>
        <authorList>
            <person name="Spring S."/>
            <person name="Visser M."/>
            <person name="Lu M."/>
            <person name="Copeland A."/>
            <person name="Lapidus A."/>
            <person name="Lucas S."/>
            <person name="Cheng J.F."/>
            <person name="Han C."/>
            <person name="Tapia R."/>
            <person name="Goodwin L.A."/>
            <person name="Pitluck S."/>
            <person name="Ivanova N."/>
            <person name="Land M."/>
            <person name="Hauser L."/>
            <person name="Larimer F."/>
            <person name="Rohde M."/>
            <person name="Goker M."/>
            <person name="Detter J.C."/>
            <person name="Kyrpides N.C."/>
            <person name="Woyke T."/>
            <person name="Schaap P.J."/>
            <person name="Plugge C.M."/>
            <person name="Muyzer G."/>
            <person name="Kuever J."/>
            <person name="Pereira I.A."/>
            <person name="Parshina S.N."/>
            <person name="Bernier-Latmani R."/>
            <person name="Stams A.J."/>
            <person name="Klenk H.P."/>
        </authorList>
    </citation>
    <scope>NUCLEOTIDE SEQUENCE [LARGE SCALE GENOMIC DNA]</scope>
    <source>
        <strain evidence="2">ATCC 23193 / DSM 2154 / NCIB 8452 / DL</strain>
    </source>
</reference>
<reference evidence="2" key="1">
    <citation type="submission" date="2011-05" db="EMBL/GenBank/DDBJ databases">
        <title>Complete sequence of Desulfotomaculum ruminis DSM 2154.</title>
        <authorList>
            <person name="Lucas S."/>
            <person name="Copeland A."/>
            <person name="Lapidus A."/>
            <person name="Cheng J.-F."/>
            <person name="Goodwin L."/>
            <person name="Pitluck S."/>
            <person name="Lu M."/>
            <person name="Detter J.C."/>
            <person name="Han C."/>
            <person name="Tapia R."/>
            <person name="Land M."/>
            <person name="Hauser L."/>
            <person name="Kyrpides N."/>
            <person name="Ivanova N."/>
            <person name="Mikhailova N."/>
            <person name="Pagani I."/>
            <person name="Stams A.J.M."/>
            <person name="Plugge C.M."/>
            <person name="Muyzer G."/>
            <person name="Kuever J."/>
            <person name="Parshina S.N."/>
            <person name="Ivanova A.E."/>
            <person name="Nazina T.N."/>
            <person name="Brambilla E."/>
            <person name="Spring S."/>
            <person name="Klenk H.-P."/>
            <person name="Woyke T."/>
        </authorList>
    </citation>
    <scope>NUCLEOTIDE SEQUENCE [LARGE SCALE GENOMIC DNA]</scope>
    <source>
        <strain evidence="2">ATCC 23193 / DSM 2154 / NCIB 8452 / DL</strain>
    </source>
</reference>
<sequence length="118" mass="13951">MYKRQLLLEQLKTIKDYWVYTGRDSLEKNSDLIWSDVEEQYRILQERISSREEKDAFMVVLDELIKGTIHSILVMIDGGDDLANKFTIDLVDQETKESLKGRTALHEEFYSYLINVEE</sequence>
<keyword evidence="1" id="KW-0808">Transferase</keyword>
<evidence type="ECO:0000313" key="1">
    <source>
        <dbReference type="EMBL" id="AEG61157.1"/>
    </source>
</evidence>
<name>F6DT52_DESRL</name>
<protein>
    <submittedName>
        <fullName evidence="1">Sensory transduction histidine kinase</fullName>
    </submittedName>
</protein>
<dbReference type="AlphaFoldDB" id="F6DT52"/>
<keyword evidence="2" id="KW-1185">Reference proteome</keyword>
<accession>F6DT52</accession>
<dbReference type="Proteomes" id="UP000009234">
    <property type="component" value="Chromosome"/>
</dbReference>
<organism evidence="1 2">
    <name type="scientific">Desulforamulus ruminis (strain ATCC 23193 / DSM 2154 / NCIMB 8452 / DL)</name>
    <name type="common">Desulfotomaculum ruminis</name>
    <dbReference type="NCBI Taxonomy" id="696281"/>
    <lineage>
        <taxon>Bacteria</taxon>
        <taxon>Bacillati</taxon>
        <taxon>Bacillota</taxon>
        <taxon>Clostridia</taxon>
        <taxon>Eubacteriales</taxon>
        <taxon>Peptococcaceae</taxon>
        <taxon>Desulforamulus</taxon>
    </lineage>
</organism>
<proteinExistence type="predicted"/>
<gene>
    <name evidence="1" type="ordered locus">Desru_2943</name>
</gene>
<keyword evidence="1" id="KW-0418">Kinase</keyword>
<dbReference type="RefSeq" id="WP_013842909.1">
    <property type="nucleotide sequence ID" value="NC_015589.1"/>
</dbReference>
<dbReference type="KEGG" id="dru:Desru_2943"/>
<evidence type="ECO:0000313" key="2">
    <source>
        <dbReference type="Proteomes" id="UP000009234"/>
    </source>
</evidence>